<name>A0A448WH02_9PLAT</name>
<organism evidence="2 3">
    <name type="scientific">Protopolystoma xenopodis</name>
    <dbReference type="NCBI Taxonomy" id="117903"/>
    <lineage>
        <taxon>Eukaryota</taxon>
        <taxon>Metazoa</taxon>
        <taxon>Spiralia</taxon>
        <taxon>Lophotrochozoa</taxon>
        <taxon>Platyhelminthes</taxon>
        <taxon>Monogenea</taxon>
        <taxon>Polyopisthocotylea</taxon>
        <taxon>Polystomatidea</taxon>
        <taxon>Polystomatidae</taxon>
        <taxon>Protopolystoma</taxon>
    </lineage>
</organism>
<protein>
    <submittedName>
        <fullName evidence="2">Uncharacterized protein</fullName>
    </submittedName>
</protein>
<proteinExistence type="predicted"/>
<feature type="compositionally biased region" description="Polar residues" evidence="1">
    <location>
        <begin position="88"/>
        <end position="106"/>
    </location>
</feature>
<comment type="caution">
    <text evidence="2">The sequence shown here is derived from an EMBL/GenBank/DDBJ whole genome shotgun (WGS) entry which is preliminary data.</text>
</comment>
<keyword evidence="3" id="KW-1185">Reference proteome</keyword>
<dbReference type="EMBL" id="CAAALY010011902">
    <property type="protein sequence ID" value="VEL11472.1"/>
    <property type="molecule type" value="Genomic_DNA"/>
</dbReference>
<accession>A0A448WH02</accession>
<reference evidence="2" key="1">
    <citation type="submission" date="2018-11" db="EMBL/GenBank/DDBJ databases">
        <authorList>
            <consortium name="Pathogen Informatics"/>
        </authorList>
    </citation>
    <scope>NUCLEOTIDE SEQUENCE</scope>
</reference>
<dbReference type="Proteomes" id="UP000784294">
    <property type="component" value="Unassembled WGS sequence"/>
</dbReference>
<sequence>MLTVHVTYSCTPGTALVARSFAGVTLSQFHRATATGFPSGGRPVEWLDKRVRSGWPLLPSEQADSESEKKGVKVGPWPGEMRPGEPSGNMTSQMTQQPVTPESRQLASRHKFPWDRQASLVSSSDSVPSP</sequence>
<evidence type="ECO:0000313" key="2">
    <source>
        <dbReference type="EMBL" id="VEL11472.1"/>
    </source>
</evidence>
<gene>
    <name evidence="2" type="ORF">PXEA_LOCUS4912</name>
</gene>
<feature type="compositionally biased region" description="Low complexity" evidence="1">
    <location>
        <begin position="119"/>
        <end position="130"/>
    </location>
</feature>
<evidence type="ECO:0000313" key="3">
    <source>
        <dbReference type="Proteomes" id="UP000784294"/>
    </source>
</evidence>
<feature type="region of interest" description="Disordered" evidence="1">
    <location>
        <begin position="57"/>
        <end position="130"/>
    </location>
</feature>
<evidence type="ECO:0000256" key="1">
    <source>
        <dbReference type="SAM" id="MobiDB-lite"/>
    </source>
</evidence>
<dbReference type="AlphaFoldDB" id="A0A448WH02"/>